<dbReference type="Pfam" id="PF02845">
    <property type="entry name" value="CUE"/>
    <property type="match status" value="1"/>
</dbReference>
<feature type="compositionally biased region" description="Polar residues" evidence="1">
    <location>
        <begin position="77"/>
        <end position="87"/>
    </location>
</feature>
<feature type="compositionally biased region" description="Low complexity" evidence="1">
    <location>
        <begin position="674"/>
        <end position="691"/>
    </location>
</feature>
<dbReference type="SMART" id="SM00167">
    <property type="entry name" value="VPS9"/>
    <property type="match status" value="1"/>
</dbReference>
<feature type="region of interest" description="Disordered" evidence="1">
    <location>
        <begin position="628"/>
        <end position="761"/>
    </location>
</feature>
<evidence type="ECO:0000256" key="1">
    <source>
        <dbReference type="SAM" id="MobiDB-lite"/>
    </source>
</evidence>
<accession>A0A8H5GBR9</accession>
<dbReference type="Proteomes" id="UP000559027">
    <property type="component" value="Unassembled WGS sequence"/>
</dbReference>
<feature type="compositionally biased region" description="Polar residues" evidence="1">
    <location>
        <begin position="729"/>
        <end position="743"/>
    </location>
</feature>
<dbReference type="InterPro" id="IPR045046">
    <property type="entry name" value="Vps9-like"/>
</dbReference>
<dbReference type="Pfam" id="PF02204">
    <property type="entry name" value="VPS9"/>
    <property type="match status" value="1"/>
</dbReference>
<dbReference type="InterPro" id="IPR003123">
    <property type="entry name" value="VPS9"/>
</dbReference>
<dbReference type="InterPro" id="IPR003892">
    <property type="entry name" value="CUE"/>
</dbReference>
<dbReference type="AlphaFoldDB" id="A0A8H5GBR9"/>
<dbReference type="SUPFAM" id="SSF109993">
    <property type="entry name" value="VPS9 domain"/>
    <property type="match status" value="1"/>
</dbReference>
<evidence type="ECO:0000313" key="5">
    <source>
        <dbReference type="Proteomes" id="UP000559027"/>
    </source>
</evidence>
<comment type="caution">
    <text evidence="4">The sequence shown here is derived from an EMBL/GenBank/DDBJ whole genome shotgun (WGS) entry which is preliminary data.</text>
</comment>
<dbReference type="PANTHER" id="PTHR23101">
    <property type="entry name" value="RAB GDP/GTP EXCHANGE FACTOR"/>
    <property type="match status" value="1"/>
</dbReference>
<dbReference type="GO" id="GO:0043130">
    <property type="term" value="F:ubiquitin binding"/>
    <property type="evidence" value="ECO:0007669"/>
    <property type="project" value="InterPro"/>
</dbReference>
<protein>
    <recommendedName>
        <fullName evidence="6">Guanine nucleotide exchange factor Vps9</fullName>
    </recommendedName>
</protein>
<dbReference type="Pfam" id="PF18151">
    <property type="entry name" value="DUF5601"/>
    <property type="match status" value="1"/>
</dbReference>
<dbReference type="GO" id="GO:0030139">
    <property type="term" value="C:endocytic vesicle"/>
    <property type="evidence" value="ECO:0007669"/>
    <property type="project" value="TreeGrafter"/>
</dbReference>
<dbReference type="CDD" id="cd14279">
    <property type="entry name" value="CUE"/>
    <property type="match status" value="1"/>
</dbReference>
<feature type="compositionally biased region" description="Polar residues" evidence="1">
    <location>
        <begin position="209"/>
        <end position="228"/>
    </location>
</feature>
<dbReference type="OrthoDB" id="300289at2759"/>
<evidence type="ECO:0000259" key="3">
    <source>
        <dbReference type="PROSITE" id="PS51205"/>
    </source>
</evidence>
<organism evidence="4 5">
    <name type="scientific">Leucocoprinus leucothites</name>
    <dbReference type="NCBI Taxonomy" id="201217"/>
    <lineage>
        <taxon>Eukaryota</taxon>
        <taxon>Fungi</taxon>
        <taxon>Dikarya</taxon>
        <taxon>Basidiomycota</taxon>
        <taxon>Agaricomycotina</taxon>
        <taxon>Agaricomycetes</taxon>
        <taxon>Agaricomycetidae</taxon>
        <taxon>Agaricales</taxon>
        <taxon>Agaricineae</taxon>
        <taxon>Agaricaceae</taxon>
        <taxon>Leucocoprinus</taxon>
    </lineage>
</organism>
<evidence type="ECO:0000313" key="4">
    <source>
        <dbReference type="EMBL" id="KAF5361815.1"/>
    </source>
</evidence>
<dbReference type="SUPFAM" id="SSF46934">
    <property type="entry name" value="UBA-like"/>
    <property type="match status" value="1"/>
</dbReference>
<feature type="compositionally biased region" description="Polar residues" evidence="1">
    <location>
        <begin position="7"/>
        <end position="25"/>
    </location>
</feature>
<dbReference type="InterPro" id="IPR009060">
    <property type="entry name" value="UBA-like_sf"/>
</dbReference>
<feature type="domain" description="CUE" evidence="2">
    <location>
        <begin position="790"/>
        <end position="833"/>
    </location>
</feature>
<dbReference type="SMART" id="SM00546">
    <property type="entry name" value="CUE"/>
    <property type="match status" value="1"/>
</dbReference>
<dbReference type="GO" id="GO:0005085">
    <property type="term" value="F:guanyl-nucleotide exchange factor activity"/>
    <property type="evidence" value="ECO:0007669"/>
    <property type="project" value="InterPro"/>
</dbReference>
<dbReference type="PROSITE" id="PS51140">
    <property type="entry name" value="CUE"/>
    <property type="match status" value="1"/>
</dbReference>
<name>A0A8H5GBR9_9AGAR</name>
<dbReference type="EMBL" id="JAACJO010000002">
    <property type="protein sequence ID" value="KAF5361815.1"/>
    <property type="molecule type" value="Genomic_DNA"/>
</dbReference>
<dbReference type="Gene3D" id="1.20.1050.80">
    <property type="entry name" value="VPS9 domain"/>
    <property type="match status" value="1"/>
</dbReference>
<dbReference type="Gene3D" id="1.10.246.120">
    <property type="match status" value="1"/>
</dbReference>
<feature type="region of interest" description="Disordered" evidence="1">
    <location>
        <begin position="1"/>
        <end position="157"/>
    </location>
</feature>
<dbReference type="InterPro" id="IPR037191">
    <property type="entry name" value="VPS9_dom_sf"/>
</dbReference>
<reference evidence="4 5" key="1">
    <citation type="journal article" date="2020" name="ISME J.">
        <title>Uncovering the hidden diversity of litter-decomposition mechanisms in mushroom-forming fungi.</title>
        <authorList>
            <person name="Floudas D."/>
            <person name="Bentzer J."/>
            <person name="Ahren D."/>
            <person name="Johansson T."/>
            <person name="Persson P."/>
            <person name="Tunlid A."/>
        </authorList>
    </citation>
    <scope>NUCLEOTIDE SEQUENCE [LARGE SCALE GENOMIC DNA]</scope>
    <source>
        <strain evidence="4 5">CBS 146.42</strain>
    </source>
</reference>
<feature type="region of interest" description="Disordered" evidence="1">
    <location>
        <begin position="209"/>
        <end position="268"/>
    </location>
</feature>
<dbReference type="GO" id="GO:0016192">
    <property type="term" value="P:vesicle-mediated transport"/>
    <property type="evidence" value="ECO:0007669"/>
    <property type="project" value="InterPro"/>
</dbReference>
<feature type="compositionally biased region" description="Low complexity" evidence="1">
    <location>
        <begin position="26"/>
        <end position="41"/>
    </location>
</feature>
<dbReference type="PROSITE" id="PS51205">
    <property type="entry name" value="VPS9"/>
    <property type="match status" value="1"/>
</dbReference>
<feature type="compositionally biased region" description="Basic and acidic residues" evidence="1">
    <location>
        <begin position="116"/>
        <end position="126"/>
    </location>
</feature>
<dbReference type="PANTHER" id="PTHR23101:SF25">
    <property type="entry name" value="GTPASE-ACTIVATING PROTEIN AND VPS9 DOMAIN-CONTAINING PROTEIN 1"/>
    <property type="match status" value="1"/>
</dbReference>
<keyword evidence="5" id="KW-1185">Reference proteome</keyword>
<feature type="compositionally biased region" description="Gly residues" evidence="1">
    <location>
        <begin position="253"/>
        <end position="264"/>
    </location>
</feature>
<dbReference type="InterPro" id="IPR041545">
    <property type="entry name" value="DUF5601"/>
</dbReference>
<dbReference type="Gene3D" id="1.10.8.10">
    <property type="entry name" value="DNA helicase RuvA subunit, C-terminal domain"/>
    <property type="match status" value="1"/>
</dbReference>
<evidence type="ECO:0000259" key="2">
    <source>
        <dbReference type="PROSITE" id="PS51140"/>
    </source>
</evidence>
<gene>
    <name evidence="4" type="ORF">D9756_002397</name>
</gene>
<evidence type="ECO:0008006" key="6">
    <source>
        <dbReference type="Google" id="ProtNLM"/>
    </source>
</evidence>
<proteinExistence type="predicted"/>
<dbReference type="GO" id="GO:0005829">
    <property type="term" value="C:cytosol"/>
    <property type="evidence" value="ECO:0007669"/>
    <property type="project" value="TreeGrafter"/>
</dbReference>
<sequence>MPPAPDNSVSTSPLSPPHNQAYTKSDTPTPKDTPLDDTFPPISDPWRDDDTLQSNANDRPTKRELKTPDPSLFDQAVTASITDNTQTSEEEETKSPPVSKDVLSEFDPLAASAEEQAAHDAWESAESHPPPPSPPAKDDRPPWGHATATGTDGLLTSAANSLAPLHVSPTPSSSFPSLAALAKTFSIPSFSPKSRPLSLDMAKPIASPSTLSSFAAQQEQRSGGSENGRSPIPSGANTPARRSGASSPIVGESGSGSGSGGKPGEGQFDFQKFLDQMKTRNAEPVSKYLRSFLSNFSKRTFTVSDQIKIINDFLRFISGQMRSCEVWKNASDAEFDNALEGMEKLVMNRLYDFTFTPQVTRAHPSRPTTTDDLERDRVLSQRIALFGWLEEKHLDIPTGEGSKGFMMFAQQELLKINHYKAPRDKLICILNCCKVIFGLLRHLKKEEGADSFVPILIFVVLKANPDHLLSNVEFINRFRNPAKLQSEAGYYLSSLMGAVSFIETMDHTSLSCITQEEFEKNVEQAIQNLPPSEPQSPDHPKGEAPTQIQLEAGLSPHAGEESAQPLSMSTPVQVLSEDAKRLLQKTGDTISKPLNAIGRIFSEALDGAENKLSYLPGPFAPFELGREQRDNMLGPDGQHQRLASGAGPPQTPMNLSHDGMAPMQTPYKPRIRRGPSPSLHTTGTPPGSSPIYGGGYAGPDDTPSRPAPGPHTNQSLAIGPSQPFPGNHAASQSLSYSPNNQTLLPPRVQTLAGGGNSGNALFGGEISRTPTPNLDIAGVQAQIDTAHEEAAKAARDTLRQIFPAVDREIVDWVLEAKEGDLGRSIEALLEMSSGT</sequence>
<dbReference type="GO" id="GO:0031267">
    <property type="term" value="F:small GTPase binding"/>
    <property type="evidence" value="ECO:0007669"/>
    <property type="project" value="TreeGrafter"/>
</dbReference>
<feature type="domain" description="VPS9" evidence="3">
    <location>
        <begin position="373"/>
        <end position="511"/>
    </location>
</feature>